<gene>
    <name evidence="2" type="ORF">FHX42_005218</name>
</gene>
<keyword evidence="3" id="KW-1185">Reference proteome</keyword>
<dbReference type="InterPro" id="IPR010982">
    <property type="entry name" value="Lambda_DNA-bd_dom_sf"/>
</dbReference>
<dbReference type="AlphaFoldDB" id="A0A839E967"/>
<accession>A0A839E967</accession>
<protein>
    <submittedName>
        <fullName evidence="2">DNA-binding XRE family transcriptional regulator</fullName>
    </submittedName>
</protein>
<dbReference type="EMBL" id="JACGWZ010000010">
    <property type="protein sequence ID" value="MBA8827811.1"/>
    <property type="molecule type" value="Genomic_DNA"/>
</dbReference>
<dbReference type="InterPro" id="IPR001387">
    <property type="entry name" value="Cro/C1-type_HTH"/>
</dbReference>
<name>A0A839E967_9PSEU</name>
<dbReference type="GO" id="GO:0003677">
    <property type="term" value="F:DNA binding"/>
    <property type="evidence" value="ECO:0007669"/>
    <property type="project" value="UniProtKB-KW"/>
</dbReference>
<dbReference type="Gene3D" id="1.10.260.40">
    <property type="entry name" value="lambda repressor-like DNA-binding domains"/>
    <property type="match status" value="1"/>
</dbReference>
<feature type="domain" description="HTH cro/C1-type" evidence="1">
    <location>
        <begin position="10"/>
        <end position="73"/>
    </location>
</feature>
<dbReference type="RefSeq" id="WP_328796738.1">
    <property type="nucleotide sequence ID" value="NZ_JACGWZ010000010.1"/>
</dbReference>
<proteinExistence type="predicted"/>
<comment type="caution">
    <text evidence="2">The sequence shown here is derived from an EMBL/GenBank/DDBJ whole genome shotgun (WGS) entry which is preliminary data.</text>
</comment>
<dbReference type="Pfam" id="PF13560">
    <property type="entry name" value="HTH_31"/>
    <property type="match status" value="1"/>
</dbReference>
<dbReference type="SUPFAM" id="SSF47413">
    <property type="entry name" value="lambda repressor-like DNA-binding domains"/>
    <property type="match status" value="1"/>
</dbReference>
<evidence type="ECO:0000313" key="3">
    <source>
        <dbReference type="Proteomes" id="UP000569329"/>
    </source>
</evidence>
<dbReference type="PROSITE" id="PS50943">
    <property type="entry name" value="HTH_CROC1"/>
    <property type="match status" value="1"/>
</dbReference>
<dbReference type="CDD" id="cd00093">
    <property type="entry name" value="HTH_XRE"/>
    <property type="match status" value="1"/>
</dbReference>
<sequence>MAEHASNTRLVALRERAGLSQDELARALSDLAGGSVAVTKKTIGRWERGDVACPVPLYRRLLATFFGCAPGELGFTDPAGGDEHPHSGEASAVAVDQHRWCRTRAALAGRRHALAAAAARFYATDYTVPGADGSGAITTSAWIPPTPVELSAMRIAYEPEAPAPSIDGSEPPSIGVRPAHAATTPYRRYSHAIRDLAMPRLFENRLCFRLTGIDWNTQSLRFSTMGFYDGVDINEGLAHELAAAEAPSTETEHPHLPFRSHVGDPFALSRRAVLGAIGTLTIRGGTAPSMVLHHRDSHRVAGGGSLLHLMPAGLFQPSSVHPQALDQDFSLWRNIQREAVEELLGDTTCGGDGSPIDYEQEPFAGMERARARGQIRVYCLGVTLDALTLAADILTVAVIAPEVYDDLFAVTVTANDEGHIPTCRVPFGPDSLTHARSLGAVSPGATAAIGLAQQHRERLLDESPPSRPVE</sequence>
<evidence type="ECO:0000313" key="2">
    <source>
        <dbReference type="EMBL" id="MBA8827811.1"/>
    </source>
</evidence>
<dbReference type="SMART" id="SM00530">
    <property type="entry name" value="HTH_XRE"/>
    <property type="match status" value="1"/>
</dbReference>
<reference evidence="2 3" key="1">
    <citation type="submission" date="2020-07" db="EMBL/GenBank/DDBJ databases">
        <title>Sequencing the genomes of 1000 actinobacteria strains.</title>
        <authorList>
            <person name="Klenk H.-P."/>
        </authorList>
    </citation>
    <scope>NUCLEOTIDE SEQUENCE [LARGE SCALE GENOMIC DNA]</scope>
    <source>
        <strain evidence="2 3">DSM 45975</strain>
    </source>
</reference>
<evidence type="ECO:0000259" key="1">
    <source>
        <dbReference type="PROSITE" id="PS50943"/>
    </source>
</evidence>
<dbReference type="Proteomes" id="UP000569329">
    <property type="component" value="Unassembled WGS sequence"/>
</dbReference>
<organism evidence="2 3">
    <name type="scientific">Halosaccharopolyspora lacisalsi</name>
    <dbReference type="NCBI Taxonomy" id="1000566"/>
    <lineage>
        <taxon>Bacteria</taxon>
        <taxon>Bacillati</taxon>
        <taxon>Actinomycetota</taxon>
        <taxon>Actinomycetes</taxon>
        <taxon>Pseudonocardiales</taxon>
        <taxon>Pseudonocardiaceae</taxon>
        <taxon>Halosaccharopolyspora</taxon>
    </lineage>
</organism>
<keyword evidence="2" id="KW-0238">DNA-binding</keyword>